<gene>
    <name evidence="1" type="ORF">ACFFGY_04430</name>
</gene>
<comment type="caution">
    <text evidence="1">The sequence shown here is derived from an EMBL/GenBank/DDBJ whole genome shotgun (WGS) entry which is preliminary data.</text>
</comment>
<evidence type="ECO:0000313" key="1">
    <source>
        <dbReference type="EMBL" id="MFC0407482.1"/>
    </source>
</evidence>
<dbReference type="Proteomes" id="UP001589865">
    <property type="component" value="Unassembled WGS sequence"/>
</dbReference>
<proteinExistence type="predicted"/>
<protein>
    <submittedName>
        <fullName evidence="1">Uncharacterized protein</fullName>
    </submittedName>
</protein>
<reference evidence="1 2" key="1">
    <citation type="submission" date="2024-09" db="EMBL/GenBank/DDBJ databases">
        <authorList>
            <person name="Sun Q."/>
            <person name="Mori K."/>
        </authorList>
    </citation>
    <scope>NUCLEOTIDE SEQUENCE [LARGE SCALE GENOMIC DNA]</scope>
    <source>
        <strain evidence="1 2">TBRC 5777</strain>
    </source>
</reference>
<keyword evidence="2" id="KW-1185">Reference proteome</keyword>
<accession>A0ABV6JP34</accession>
<name>A0ABV6JP34_9PROT</name>
<evidence type="ECO:0000313" key="2">
    <source>
        <dbReference type="Proteomes" id="UP001589865"/>
    </source>
</evidence>
<organism evidence="1 2">
    <name type="scientific">Roseomonas elaeocarpi</name>
    <dbReference type="NCBI Taxonomy" id="907779"/>
    <lineage>
        <taxon>Bacteria</taxon>
        <taxon>Pseudomonadati</taxon>
        <taxon>Pseudomonadota</taxon>
        <taxon>Alphaproteobacteria</taxon>
        <taxon>Acetobacterales</taxon>
        <taxon>Roseomonadaceae</taxon>
        <taxon>Roseomonas</taxon>
    </lineage>
</organism>
<dbReference type="RefSeq" id="WP_377043182.1">
    <property type="nucleotide sequence ID" value="NZ_JBHLUN010000002.1"/>
</dbReference>
<sequence length="78" mass="7909">MTGNLDAGMATSCTALVITGNALEALEPAMLEGVGHLFEQRPDIRNLSIDLGGGVVLRIARDDSVTGVSDALGASLVA</sequence>
<dbReference type="EMBL" id="JBHLUN010000002">
    <property type="protein sequence ID" value="MFC0407482.1"/>
    <property type="molecule type" value="Genomic_DNA"/>
</dbReference>